<evidence type="ECO:0000313" key="4">
    <source>
        <dbReference type="Proteomes" id="UP000693970"/>
    </source>
</evidence>
<comment type="caution">
    <text evidence="3">The sequence shown here is derived from an EMBL/GenBank/DDBJ whole genome shotgun (WGS) entry which is preliminary data.</text>
</comment>
<organism evidence="3 4">
    <name type="scientific">Nitzschia inconspicua</name>
    <dbReference type="NCBI Taxonomy" id="303405"/>
    <lineage>
        <taxon>Eukaryota</taxon>
        <taxon>Sar</taxon>
        <taxon>Stramenopiles</taxon>
        <taxon>Ochrophyta</taxon>
        <taxon>Bacillariophyta</taxon>
        <taxon>Bacillariophyceae</taxon>
        <taxon>Bacillariophycidae</taxon>
        <taxon>Bacillariales</taxon>
        <taxon>Bacillariaceae</taxon>
        <taxon>Nitzschia</taxon>
    </lineage>
</organism>
<keyword evidence="1" id="KW-0496">Mitochondrion</keyword>
<dbReference type="InterPro" id="IPR004274">
    <property type="entry name" value="FCP1_dom"/>
</dbReference>
<dbReference type="Pfam" id="PF03031">
    <property type="entry name" value="NIF"/>
    <property type="match status" value="1"/>
</dbReference>
<dbReference type="GO" id="GO:0005744">
    <property type="term" value="C:TIM23 mitochondrial import inner membrane translocase complex"/>
    <property type="evidence" value="ECO:0007669"/>
    <property type="project" value="UniProtKB-UniRule"/>
</dbReference>
<evidence type="ECO:0000259" key="2">
    <source>
        <dbReference type="PROSITE" id="PS50969"/>
    </source>
</evidence>
<keyword evidence="4" id="KW-1185">Reference proteome</keyword>
<reference evidence="3" key="2">
    <citation type="submission" date="2021-04" db="EMBL/GenBank/DDBJ databases">
        <authorList>
            <person name="Podell S."/>
        </authorList>
    </citation>
    <scope>NUCLEOTIDE SEQUENCE</scope>
    <source>
        <strain evidence="3">Hildebrandi</strain>
    </source>
</reference>
<proteinExistence type="inferred from homology"/>
<protein>
    <recommendedName>
        <fullName evidence="1">Mitochondrial import inner membrane translocase subunit TIM50</fullName>
    </recommendedName>
</protein>
<keyword evidence="1" id="KW-0809">Transit peptide</keyword>
<gene>
    <name evidence="3" type="ORF">IV203_027759</name>
</gene>
<keyword evidence="1" id="KW-0653">Protein transport</keyword>
<keyword evidence="1" id="KW-0813">Transport</keyword>
<dbReference type="AlphaFoldDB" id="A0A9K3LWT3"/>
<dbReference type="OrthoDB" id="10249888at2759"/>
<reference evidence="3" key="1">
    <citation type="journal article" date="2021" name="Sci. Rep.">
        <title>Diploid genomic architecture of Nitzschia inconspicua, an elite biomass production diatom.</title>
        <authorList>
            <person name="Oliver A."/>
            <person name="Podell S."/>
            <person name="Pinowska A."/>
            <person name="Traller J.C."/>
            <person name="Smith S.R."/>
            <person name="McClure R."/>
            <person name="Beliaev A."/>
            <person name="Bohutskyi P."/>
            <person name="Hill E.A."/>
            <person name="Rabines A."/>
            <person name="Zheng H."/>
            <person name="Allen L.Z."/>
            <person name="Kuo A."/>
            <person name="Grigoriev I.V."/>
            <person name="Allen A.E."/>
            <person name="Hazlebeck D."/>
            <person name="Allen E.E."/>
        </authorList>
    </citation>
    <scope>NUCLEOTIDE SEQUENCE</scope>
    <source>
        <strain evidence="3">Hildebrandi</strain>
    </source>
</reference>
<dbReference type="PROSITE" id="PS50969">
    <property type="entry name" value="FCP1"/>
    <property type="match status" value="1"/>
</dbReference>
<evidence type="ECO:0000256" key="1">
    <source>
        <dbReference type="RuleBase" id="RU365079"/>
    </source>
</evidence>
<feature type="domain" description="FCP1 homology" evidence="2">
    <location>
        <begin position="70"/>
        <end position="252"/>
    </location>
</feature>
<dbReference type="GO" id="GO:0015031">
    <property type="term" value="P:protein transport"/>
    <property type="evidence" value="ECO:0007669"/>
    <property type="project" value="UniProtKB-KW"/>
</dbReference>
<comment type="similarity">
    <text evidence="1">Belongs to the TIM50 family.</text>
</comment>
<name>A0A9K3LWT3_9STRA</name>
<comment type="subunit">
    <text evidence="1">Component of the TIM23 complex.</text>
</comment>
<accession>A0A9K3LWT3</accession>
<sequence>MLFSSSIAVPSQVIDTDAVSTIAESISGESSIDAVLDQDAAADCHDRNFASRDKRNALRRLLPFPKHIKPAKSDLIVLMDIDLTMVKKNLFLTRKEAYEYIQQLPKGKSGMTVMYLENEFEDRYSVVNLRPGLFEFLKALSEQCEVHIFTAGMRSHAYDVAQLLDPEGKVFAKDGIWSSCYGPCVHIEPTTHWKDLSLLPLGRSGDLSRVVLIDDNEITLMANPDNVYMIPEFVADSDDNELEKAWHFLAQKLIHGGDVRPILQKEFKKQVEFYRIMYPGSYRRIQEVAALKEHERRTPLLSENGSKRKSATPPTKKCFTKKVIFWHHQNVPSKPSLQKLSTRQWATTDNQHHQEISDHISDATASVRNFSITRLNQIYRSRIFPMPYPKNKF</sequence>
<comment type="function">
    <text evidence="1">Essential component of the TIM23 complex, a complex that mediates the translocation of transit peptide-containing proteins across the mitochondrial inner membrane.</text>
</comment>
<keyword evidence="1" id="KW-0811">Translocation</keyword>
<dbReference type="InterPro" id="IPR050365">
    <property type="entry name" value="TIM50"/>
</dbReference>
<comment type="subcellular location">
    <subcellularLocation>
        <location evidence="1">Mitochondrion inner membrane</location>
        <topology evidence="1">Single-pass membrane protein</topology>
    </subcellularLocation>
</comment>
<dbReference type="EMBL" id="JAGRRH010000005">
    <property type="protein sequence ID" value="KAG7370013.1"/>
    <property type="molecule type" value="Genomic_DNA"/>
</dbReference>
<dbReference type="SMART" id="SM00577">
    <property type="entry name" value="CPDc"/>
    <property type="match status" value="1"/>
</dbReference>
<evidence type="ECO:0000313" key="3">
    <source>
        <dbReference type="EMBL" id="KAG7370013.1"/>
    </source>
</evidence>
<dbReference type="PANTHER" id="PTHR12210">
    <property type="entry name" value="DULLARD PROTEIN PHOSPHATASE"/>
    <property type="match status" value="1"/>
</dbReference>
<dbReference type="Proteomes" id="UP000693970">
    <property type="component" value="Unassembled WGS sequence"/>
</dbReference>